<dbReference type="InterPro" id="IPR024983">
    <property type="entry name" value="CHAT_dom"/>
</dbReference>
<evidence type="ECO:0000259" key="1">
    <source>
        <dbReference type="Pfam" id="PF12770"/>
    </source>
</evidence>
<dbReference type="Proteomes" id="UP000323930">
    <property type="component" value="Unassembled WGS sequence"/>
</dbReference>
<organism evidence="2 3">
    <name type="scientific">Seonamhaeicola marinus</name>
    <dbReference type="NCBI Taxonomy" id="1912246"/>
    <lineage>
        <taxon>Bacteria</taxon>
        <taxon>Pseudomonadati</taxon>
        <taxon>Bacteroidota</taxon>
        <taxon>Flavobacteriia</taxon>
        <taxon>Flavobacteriales</taxon>
        <taxon>Flavobacteriaceae</taxon>
    </lineage>
</organism>
<gene>
    <name evidence="2" type="ORF">FUA24_12925</name>
</gene>
<keyword evidence="3" id="KW-1185">Reference proteome</keyword>
<dbReference type="EMBL" id="VSDQ01000679">
    <property type="protein sequence ID" value="TYA74230.1"/>
    <property type="molecule type" value="Genomic_DNA"/>
</dbReference>
<dbReference type="Pfam" id="PF12770">
    <property type="entry name" value="CHAT"/>
    <property type="match status" value="1"/>
</dbReference>
<dbReference type="AlphaFoldDB" id="A0A5D0HTI3"/>
<accession>A0A5D0HTI3</accession>
<feature type="domain" description="CHAT" evidence="1">
    <location>
        <begin position="187"/>
        <end position="367"/>
    </location>
</feature>
<comment type="caution">
    <text evidence="2">The sequence shown here is derived from an EMBL/GenBank/DDBJ whole genome shotgun (WGS) entry which is preliminary data.</text>
</comment>
<proteinExistence type="predicted"/>
<evidence type="ECO:0000313" key="3">
    <source>
        <dbReference type="Proteomes" id="UP000323930"/>
    </source>
</evidence>
<dbReference type="RefSeq" id="WP_148542960.1">
    <property type="nucleotide sequence ID" value="NZ_VSDQ01000679.1"/>
</dbReference>
<dbReference type="OrthoDB" id="503013at2"/>
<name>A0A5D0HTI3_9FLAO</name>
<protein>
    <recommendedName>
        <fullName evidence="1">CHAT domain-containing protein</fullName>
    </recommendedName>
</protein>
<reference evidence="2 3" key="1">
    <citation type="submission" date="2019-08" db="EMBL/GenBank/DDBJ databases">
        <title>Seonamhaeicola sediminis sp. nov., isolated from marine sediment.</title>
        <authorList>
            <person name="Cao W.R."/>
        </authorList>
    </citation>
    <scope>NUCLEOTIDE SEQUENCE [LARGE SCALE GENOMIC DNA]</scope>
    <source>
        <strain evidence="2 3">B011</strain>
    </source>
</reference>
<evidence type="ECO:0000313" key="2">
    <source>
        <dbReference type="EMBL" id="TYA74230.1"/>
    </source>
</evidence>
<sequence length="392" mass="44584">MSSSSVIYSKELESSSDIHLYVVRKQNPERFVILFDGEIFDIPIEPDSPIGNQIHSSSEKLILKLRDGILLPELKSFLSKPEGLVFQGRLLYNFLFNGSDLGKNINNRLSCLNEKPIVEVGGEPIEIPWGLLYDSEIPDNGCSLPDILSNFWSMNKVLFVNDQSRALAGGRCAKIKGKISIGFIYDEALHFAKQELSWFREKENEGLIDLYVFRISASREVEKIKEMNIFLNKDFDILHLACHTEIEGDKIEETSVGYLDYYKYNIRLGDFLYNISYLFSDPMVKIKSKIVFLNACSTGYREPNQTFGYIKSFRKVATNSSFVCLDSSVKSSVAVNFAINFYENFITQDLSLGKALNVTKTQMINQLNEIADVQVIFYSLFGRESLVLESVN</sequence>